<keyword evidence="7 14" id="KW-0489">Methyltransferase</keyword>
<organism evidence="16 17">
    <name type="scientific">Polymorphum gilvum (strain LMG 25793 / CGMCC 1.9160 / SL003B-26A1)</name>
    <dbReference type="NCBI Taxonomy" id="991905"/>
    <lineage>
        <taxon>Bacteria</taxon>
        <taxon>Pseudomonadati</taxon>
        <taxon>Pseudomonadota</taxon>
        <taxon>Alphaproteobacteria</taxon>
        <taxon>Rhodobacterales</taxon>
        <taxon>Paracoccaceae</taxon>
        <taxon>Polymorphum</taxon>
    </lineage>
</organism>
<dbReference type="STRING" id="991905.SL003B_0146"/>
<evidence type="ECO:0000256" key="7">
    <source>
        <dbReference type="ARBA" id="ARBA00022603"/>
    </source>
</evidence>
<dbReference type="PROSITE" id="PS51686">
    <property type="entry name" value="SAM_MT_RSMB_NOP"/>
    <property type="match status" value="1"/>
</dbReference>
<evidence type="ECO:0000256" key="5">
    <source>
        <dbReference type="ARBA" id="ARBA00022490"/>
    </source>
</evidence>
<comment type="subcellular location">
    <subcellularLocation>
        <location evidence="2">Cytoplasm</location>
    </subcellularLocation>
</comment>
<dbReference type="KEGG" id="pgv:SL003B_0146"/>
<evidence type="ECO:0000256" key="3">
    <source>
        <dbReference type="ARBA" id="ARBA00007494"/>
    </source>
</evidence>
<evidence type="ECO:0000256" key="14">
    <source>
        <dbReference type="PROSITE-ProRule" id="PRU01023"/>
    </source>
</evidence>
<dbReference type="Pfam" id="PF01189">
    <property type="entry name" value="Methyltr_RsmB-F"/>
    <property type="match status" value="1"/>
</dbReference>
<dbReference type="eggNOG" id="COG0781">
    <property type="taxonomic scope" value="Bacteria"/>
</dbReference>
<evidence type="ECO:0000256" key="11">
    <source>
        <dbReference type="ARBA" id="ARBA00030399"/>
    </source>
</evidence>
<evidence type="ECO:0000256" key="12">
    <source>
        <dbReference type="ARBA" id="ARBA00031088"/>
    </source>
</evidence>
<dbReference type="GO" id="GO:0008649">
    <property type="term" value="F:rRNA methyltransferase activity"/>
    <property type="evidence" value="ECO:0007669"/>
    <property type="project" value="InterPro"/>
</dbReference>
<dbReference type="Gene3D" id="3.40.50.150">
    <property type="entry name" value="Vaccinia Virus protein VP39"/>
    <property type="match status" value="1"/>
</dbReference>
<feature type="binding site" evidence="14">
    <location>
        <position position="272"/>
    </location>
    <ligand>
        <name>S-adenosyl-L-methionine</name>
        <dbReference type="ChEBI" id="CHEBI:59789"/>
    </ligand>
</feature>
<dbReference type="RefSeq" id="WP_013650909.1">
    <property type="nucleotide sequence ID" value="NC_015259.1"/>
</dbReference>
<dbReference type="HOGENOM" id="CLU_005316_0_4_5"/>
<feature type="binding site" evidence="14">
    <location>
        <begin position="251"/>
        <end position="257"/>
    </location>
    <ligand>
        <name>S-adenosyl-L-methionine</name>
        <dbReference type="ChEBI" id="CHEBI:59789"/>
    </ligand>
</feature>
<dbReference type="InterPro" id="IPR023267">
    <property type="entry name" value="RCMT"/>
</dbReference>
<evidence type="ECO:0000313" key="17">
    <source>
        <dbReference type="Proteomes" id="UP000008130"/>
    </source>
</evidence>
<name>F2IZG2_POLGS</name>
<evidence type="ECO:0000256" key="10">
    <source>
        <dbReference type="ARBA" id="ARBA00022884"/>
    </source>
</evidence>
<dbReference type="PRINTS" id="PR02008">
    <property type="entry name" value="RCMTFAMILY"/>
</dbReference>
<dbReference type="PATRIC" id="fig|991905.3.peg.150"/>
<reference evidence="16 17" key="1">
    <citation type="journal article" date="2011" name="J. Bacteriol.">
        <title>Complete genome sequence of Polymorphum gilvum SL003B-26A1T, a crude oil-degrading bacterium from oil-polluted saline soil.</title>
        <authorList>
            <person name="Li S.G."/>
            <person name="Tang Y.Q."/>
            <person name="Nie Y."/>
            <person name="Cai M."/>
            <person name="Wu X.L."/>
        </authorList>
    </citation>
    <scope>NUCLEOTIDE SEQUENCE [LARGE SCALE GENOMIC DNA]</scope>
    <source>
        <strain evidence="17">LMG 25793 / CGMCC 1.9160 / SL003B-26A1</strain>
    </source>
</reference>
<dbReference type="InterPro" id="IPR029063">
    <property type="entry name" value="SAM-dependent_MTases_sf"/>
</dbReference>
<keyword evidence="6" id="KW-0698">rRNA processing</keyword>
<comment type="catalytic activity">
    <reaction evidence="13">
        <text>cytidine(967) in 16S rRNA + S-adenosyl-L-methionine = 5-methylcytidine(967) in 16S rRNA + S-adenosyl-L-homocysteine + H(+)</text>
        <dbReference type="Rhea" id="RHEA:42748"/>
        <dbReference type="Rhea" id="RHEA-COMP:10219"/>
        <dbReference type="Rhea" id="RHEA-COMP:10220"/>
        <dbReference type="ChEBI" id="CHEBI:15378"/>
        <dbReference type="ChEBI" id="CHEBI:57856"/>
        <dbReference type="ChEBI" id="CHEBI:59789"/>
        <dbReference type="ChEBI" id="CHEBI:74483"/>
        <dbReference type="ChEBI" id="CHEBI:82748"/>
        <dbReference type="EC" id="2.1.1.176"/>
    </reaction>
</comment>
<dbReference type="FunFam" id="3.40.50.150:FF:000257">
    <property type="entry name" value="16S rRNA methyltransferase"/>
    <property type="match status" value="1"/>
</dbReference>
<keyword evidence="8 14" id="KW-0808">Transferase</keyword>
<dbReference type="GO" id="GO:0003723">
    <property type="term" value="F:RNA binding"/>
    <property type="evidence" value="ECO:0007669"/>
    <property type="project" value="UniProtKB-UniRule"/>
</dbReference>
<keyword evidence="10 14" id="KW-0694">RNA-binding</keyword>
<dbReference type="InterPro" id="IPR001678">
    <property type="entry name" value="MeTrfase_RsmB-F_NOP2_dom"/>
</dbReference>
<evidence type="ECO:0000256" key="8">
    <source>
        <dbReference type="ARBA" id="ARBA00022679"/>
    </source>
</evidence>
<feature type="domain" description="SAM-dependent MTase RsmB/NOP-type" evidence="15">
    <location>
        <begin position="145"/>
        <end position="439"/>
    </location>
</feature>
<dbReference type="InterPro" id="IPR049560">
    <property type="entry name" value="MeTrfase_RsmB-F_NOP2_cat"/>
</dbReference>
<feature type="binding site" evidence="14">
    <location>
        <position position="298"/>
    </location>
    <ligand>
        <name>S-adenosyl-L-methionine</name>
        <dbReference type="ChEBI" id="CHEBI:59789"/>
    </ligand>
</feature>
<evidence type="ECO:0000256" key="13">
    <source>
        <dbReference type="ARBA" id="ARBA00047283"/>
    </source>
</evidence>
<dbReference type="EC" id="2.1.1.176" evidence="4"/>
<dbReference type="Pfam" id="PF01029">
    <property type="entry name" value="NusB"/>
    <property type="match status" value="1"/>
</dbReference>
<dbReference type="SUPFAM" id="SSF53335">
    <property type="entry name" value="S-adenosyl-L-methionine-dependent methyltransferases"/>
    <property type="match status" value="1"/>
</dbReference>
<evidence type="ECO:0000256" key="1">
    <source>
        <dbReference type="ARBA" id="ARBA00002724"/>
    </source>
</evidence>
<dbReference type="InterPro" id="IPR018314">
    <property type="entry name" value="RsmB/NOL1/NOP2-like_CS"/>
</dbReference>
<feature type="binding site" evidence="14">
    <location>
        <position position="314"/>
    </location>
    <ligand>
        <name>S-adenosyl-L-methionine</name>
        <dbReference type="ChEBI" id="CHEBI:59789"/>
    </ligand>
</feature>
<evidence type="ECO:0000313" key="16">
    <source>
        <dbReference type="EMBL" id="ADZ68585.1"/>
    </source>
</evidence>
<accession>F2IZG2</accession>
<comment type="function">
    <text evidence="1">Specifically methylates the cytosine at position 967 (m5C967) of 16S rRNA.</text>
</comment>
<feature type="active site" description="Nucleophile" evidence="14">
    <location>
        <position position="367"/>
    </location>
</feature>
<keyword evidence="5" id="KW-0963">Cytoplasm</keyword>
<evidence type="ECO:0000256" key="9">
    <source>
        <dbReference type="ARBA" id="ARBA00022691"/>
    </source>
</evidence>
<proteinExistence type="inferred from homology"/>
<dbReference type="GO" id="GO:0006355">
    <property type="term" value="P:regulation of DNA-templated transcription"/>
    <property type="evidence" value="ECO:0007669"/>
    <property type="project" value="InterPro"/>
</dbReference>
<sequence length="439" mass="46353">MQQTPGFAVRKAAADILGAVVHARRPLDGELDPVSGHSGFRALDSKDRALVRAILGACLRRRGRIAAIVDALLDRPIPEKTGRVLDILHVAAAQVLFLDVPDRAAVSVAVDLAAADRRARPYKGLVNGVLRRLSREKDALLADFSDVRGTPPDWLFDRWTAAWGEATAVAIAHALANEPELDLTVKSDPELWAQRLGGRVVATGSVRLSRKGAVETFEGYGEGAWWVQDAAAALPARLLGPLAGKRVADLCAAPGGKTAQLAAAGGRVTAVDISGKRLKRVAENLARLGFEADIVAADLKDWQPAERFDAILLDAPCSATGTIRRHPDVAWTKRSQDIATLAGVQALLLRRAAGWLVPGGTLVYCTCSLELEEGEAQIAAFLAEVPGFALVPVAPGEIGGLAECVTDEGCLRTLPCHLGGAEAADGGLDGFFAARLTRL</sequence>
<comment type="similarity">
    <text evidence="3 14">Belongs to the class I-like SAM-binding methyltransferase superfamily. RsmB/NOP family.</text>
</comment>
<evidence type="ECO:0000259" key="15">
    <source>
        <dbReference type="PROSITE" id="PS51686"/>
    </source>
</evidence>
<dbReference type="PANTHER" id="PTHR22807:SF61">
    <property type="entry name" value="NOL1_NOP2_SUN FAMILY PROTEIN _ ANTITERMINATION NUSB DOMAIN-CONTAINING PROTEIN"/>
    <property type="match status" value="1"/>
</dbReference>
<evidence type="ECO:0000256" key="4">
    <source>
        <dbReference type="ARBA" id="ARBA00012140"/>
    </source>
</evidence>
<protein>
    <recommendedName>
        <fullName evidence="4">16S rRNA (cytosine(967)-C(5))-methyltransferase</fullName>
        <ecNumber evidence="4">2.1.1.176</ecNumber>
    </recommendedName>
    <alternativeName>
        <fullName evidence="11">16S rRNA m5C967 methyltransferase</fullName>
    </alternativeName>
    <alternativeName>
        <fullName evidence="12">rRNA (cytosine-C(5)-)-methyltransferase RsmB</fullName>
    </alternativeName>
</protein>
<dbReference type="OrthoDB" id="9810297at2"/>
<gene>
    <name evidence="16" type="ordered locus">SL003B_0146</name>
</gene>
<evidence type="ECO:0000256" key="6">
    <source>
        <dbReference type="ARBA" id="ARBA00022552"/>
    </source>
</evidence>
<dbReference type="AlphaFoldDB" id="F2IZG2"/>
<dbReference type="PROSITE" id="PS01153">
    <property type="entry name" value="NOL1_NOP2_SUN"/>
    <property type="match status" value="1"/>
</dbReference>
<dbReference type="EMBL" id="CP002568">
    <property type="protein sequence ID" value="ADZ68585.1"/>
    <property type="molecule type" value="Genomic_DNA"/>
</dbReference>
<dbReference type="GO" id="GO:0005737">
    <property type="term" value="C:cytoplasm"/>
    <property type="evidence" value="ECO:0007669"/>
    <property type="project" value="UniProtKB-SubCell"/>
</dbReference>
<dbReference type="CDD" id="cd02440">
    <property type="entry name" value="AdoMet_MTases"/>
    <property type="match status" value="1"/>
</dbReference>
<dbReference type="Proteomes" id="UP000008130">
    <property type="component" value="Chromosome"/>
</dbReference>
<dbReference type="NCBIfam" id="TIGR00563">
    <property type="entry name" value="rsmB"/>
    <property type="match status" value="1"/>
</dbReference>
<keyword evidence="9 14" id="KW-0949">S-adenosyl-L-methionine</keyword>
<dbReference type="InterPro" id="IPR004573">
    <property type="entry name" value="rRNA_ssu_MeTfrase_B"/>
</dbReference>
<dbReference type="Gene3D" id="1.10.940.10">
    <property type="entry name" value="NusB-like"/>
    <property type="match status" value="1"/>
</dbReference>
<evidence type="ECO:0000256" key="2">
    <source>
        <dbReference type="ARBA" id="ARBA00004496"/>
    </source>
</evidence>
<dbReference type="PANTHER" id="PTHR22807">
    <property type="entry name" value="NOP2 YEAST -RELATED NOL1/NOP2/FMU SUN DOMAIN-CONTAINING"/>
    <property type="match status" value="1"/>
</dbReference>
<dbReference type="eggNOG" id="COG0144">
    <property type="taxonomic scope" value="Bacteria"/>
</dbReference>
<keyword evidence="17" id="KW-1185">Reference proteome</keyword>
<dbReference type="SUPFAM" id="SSF48013">
    <property type="entry name" value="NusB-like"/>
    <property type="match status" value="1"/>
</dbReference>
<dbReference type="InterPro" id="IPR006027">
    <property type="entry name" value="NusB_RsmB_TIM44"/>
</dbReference>
<dbReference type="InterPro" id="IPR035926">
    <property type="entry name" value="NusB-like_sf"/>
</dbReference>